<sequence>MRGDEVPCGSLSPAPVPSRRRARPIAVAAECFDQVVDALGLPGVGEETQRSLKDKAIASPLNERHYSQSCAMAAP</sequence>
<dbReference type="EMBL" id="JACHJF010000036">
    <property type="protein sequence ID" value="MBB5122914.1"/>
    <property type="molecule type" value="Genomic_DNA"/>
</dbReference>
<dbReference type="RefSeq" id="WP_102919912.1">
    <property type="nucleotide sequence ID" value="NZ_JACHJF010000036.1"/>
</dbReference>
<evidence type="ECO:0000313" key="2">
    <source>
        <dbReference type="EMBL" id="MBB5122914.1"/>
    </source>
</evidence>
<reference evidence="3" key="1">
    <citation type="submission" date="2015-07" db="EMBL/GenBank/DDBJ databases">
        <authorList>
            <person name="Noorani M."/>
        </authorList>
    </citation>
    <scope>NUCLEOTIDE SEQUENCE [LARGE SCALE GENOMIC DNA]</scope>
    <source>
        <strain evidence="3">ATCC 27428</strain>
    </source>
</reference>
<gene>
    <name evidence="3" type="ORF">AF335_20430</name>
    <name evidence="2" type="ORF">FHS36_006391</name>
</gene>
<proteinExistence type="predicted"/>
<dbReference type="Proteomes" id="UP000235945">
    <property type="component" value="Unassembled WGS sequence"/>
</dbReference>
<evidence type="ECO:0000313" key="4">
    <source>
        <dbReference type="Proteomes" id="UP000235945"/>
    </source>
</evidence>
<comment type="caution">
    <text evidence="3">The sequence shown here is derived from an EMBL/GenBank/DDBJ whole genome shotgun (WGS) entry which is preliminary data.</text>
</comment>
<dbReference type="EMBL" id="LGUI01000006">
    <property type="protein sequence ID" value="PNE32107.1"/>
    <property type="molecule type" value="Genomic_DNA"/>
</dbReference>
<reference evidence="2 5" key="3">
    <citation type="submission" date="2020-08" db="EMBL/GenBank/DDBJ databases">
        <title>Genomic Encyclopedia of Type Strains, Phase III (KMG-III): the genomes of soil and plant-associated and newly described type strains.</title>
        <authorList>
            <person name="Whitman W."/>
        </authorList>
    </citation>
    <scope>NUCLEOTIDE SEQUENCE [LARGE SCALE GENOMIC DNA]</scope>
    <source>
        <strain evidence="2 5">CECT 3259</strain>
    </source>
</reference>
<reference evidence="4" key="2">
    <citation type="submission" date="2015-07" db="EMBL/GenBank/DDBJ databases">
        <authorList>
            <person name="Graham D.E."/>
            <person name="Giannone R.J."/>
            <person name="Gulvik C.A."/>
            <person name="Hettich R.L."/>
            <person name="Klingeman D.M."/>
            <person name="Mahan K.M."/>
            <person name="Parry R.J."/>
            <person name="Spain J.C."/>
        </authorList>
    </citation>
    <scope>NUCLEOTIDE SEQUENCE [LARGE SCALE GENOMIC DNA]</scope>
    <source>
        <strain evidence="4">ATCC 27428</strain>
    </source>
</reference>
<keyword evidence="4" id="KW-1185">Reference proteome</keyword>
<evidence type="ECO:0000313" key="5">
    <source>
        <dbReference type="Proteomes" id="UP000528608"/>
    </source>
</evidence>
<dbReference type="Proteomes" id="UP000528608">
    <property type="component" value="Unassembled WGS sequence"/>
</dbReference>
<dbReference type="AlphaFoldDB" id="A0A2N8NTM7"/>
<organism evidence="3 4">
    <name type="scientific">Streptomyces eurocidicus</name>
    <name type="common">Streptoverticillium eurocidicus</name>
    <dbReference type="NCBI Taxonomy" id="66423"/>
    <lineage>
        <taxon>Bacteria</taxon>
        <taxon>Bacillati</taxon>
        <taxon>Actinomycetota</taxon>
        <taxon>Actinomycetes</taxon>
        <taxon>Kitasatosporales</taxon>
        <taxon>Streptomycetaceae</taxon>
        <taxon>Streptomyces</taxon>
    </lineage>
</organism>
<feature type="region of interest" description="Disordered" evidence="1">
    <location>
        <begin position="1"/>
        <end position="20"/>
    </location>
</feature>
<evidence type="ECO:0000256" key="1">
    <source>
        <dbReference type="SAM" id="MobiDB-lite"/>
    </source>
</evidence>
<evidence type="ECO:0000313" key="3">
    <source>
        <dbReference type="EMBL" id="PNE32107.1"/>
    </source>
</evidence>
<name>A0A2N8NTM7_STREU</name>
<accession>A0A2N8NTM7</accession>
<protein>
    <submittedName>
        <fullName evidence="3">Uncharacterized protein</fullName>
    </submittedName>
</protein>